<dbReference type="EMBL" id="JEMT01029665">
    <property type="protein sequence ID" value="EXX51387.1"/>
    <property type="molecule type" value="Genomic_DNA"/>
</dbReference>
<dbReference type="AlphaFoldDB" id="A0A015I311"/>
<keyword evidence="3" id="KW-0812">Transmembrane</keyword>
<sequence>MLDLFNLVCFFVLGFIGWVTYKIFIWPFYVSPLRKIPGPPSANPIFGNIMTLLKEEEPQLKWIQEYGNIIKYYGIFNEPTLFVADTKIIQEITLNKVYDFIKPPKMLADAIIIAGKGIVLAEGEDHKRQRKMMNPAFSHNNVKEMIPTFIRVAFTLKDLIEDKVNLGESEINLTPYISKATLDVIGLVGFNYEFNSLTSSNELAEAYDSLLNGPNPMLRVAISMLSNYIPFIRKIPTDINKRFANACEVIERVSKRLIKEKYNEDENGELKGKDLLSLLININKTLPTEEKMTDEELKYQIMTFLIAGHETTSVSTCWALYLLAQHPREQDLLREELVKAFPDKSKFNPTFDEINSLEYLNCIVKETLRIHSPAPFTTRTNLNDETFGEYFIPKDTTIMVAISALHKSPEIWGSTAKDFDPQRWLNPSLTKNVTNLNYLPFLTGTRACIGNKVALNEFKILLSMLIRNFVFKPIEGFQLEPRTMAVNKPKPYLGLNVSKVEG</sequence>
<feature type="transmembrane region" description="Helical" evidence="3">
    <location>
        <begin position="7"/>
        <end position="29"/>
    </location>
</feature>
<keyword evidence="3" id="KW-1133">Transmembrane helix</keyword>
<feature type="binding site" description="axial binding residue" evidence="2">
    <location>
        <position position="448"/>
    </location>
    <ligand>
        <name>heme</name>
        <dbReference type="ChEBI" id="CHEBI:30413"/>
    </ligand>
    <ligandPart>
        <name>Fe</name>
        <dbReference type="ChEBI" id="CHEBI:18248"/>
    </ligandPart>
</feature>
<keyword evidence="2" id="KW-0408">Iron</keyword>
<dbReference type="PANTHER" id="PTHR24291">
    <property type="entry name" value="CYTOCHROME P450 FAMILY 4"/>
    <property type="match status" value="1"/>
</dbReference>
<dbReference type="InterPro" id="IPR002401">
    <property type="entry name" value="Cyt_P450_E_grp-I"/>
</dbReference>
<comment type="caution">
    <text evidence="4">The sequence shown here is derived from an EMBL/GenBank/DDBJ whole genome shotgun (WGS) entry which is preliminary data.</text>
</comment>
<dbReference type="SUPFAM" id="SSF48264">
    <property type="entry name" value="Cytochrome P450"/>
    <property type="match status" value="1"/>
</dbReference>
<dbReference type="InterPro" id="IPR036396">
    <property type="entry name" value="Cyt_P450_sf"/>
</dbReference>
<dbReference type="HOGENOM" id="CLU_001570_5_11_1"/>
<keyword evidence="4" id="KW-0808">Transferase</keyword>
<dbReference type="STRING" id="1432141.A0A015I311"/>
<comment type="cofactor">
    <cofactor evidence="2">
        <name>heme</name>
        <dbReference type="ChEBI" id="CHEBI:30413"/>
    </cofactor>
</comment>
<evidence type="ECO:0000256" key="1">
    <source>
        <dbReference type="ARBA" id="ARBA00010617"/>
    </source>
</evidence>
<dbReference type="GO" id="GO:0005506">
    <property type="term" value="F:iron ion binding"/>
    <property type="evidence" value="ECO:0007669"/>
    <property type="project" value="InterPro"/>
</dbReference>
<organism evidence="4 5">
    <name type="scientific">Rhizophagus irregularis (strain DAOM 197198w)</name>
    <name type="common">Glomus intraradices</name>
    <dbReference type="NCBI Taxonomy" id="1432141"/>
    <lineage>
        <taxon>Eukaryota</taxon>
        <taxon>Fungi</taxon>
        <taxon>Fungi incertae sedis</taxon>
        <taxon>Mucoromycota</taxon>
        <taxon>Glomeromycotina</taxon>
        <taxon>Glomeromycetes</taxon>
        <taxon>Glomerales</taxon>
        <taxon>Glomeraceae</taxon>
        <taxon>Rhizophagus</taxon>
    </lineage>
</organism>
<name>A0A015I311_RHIIW</name>
<dbReference type="Gene3D" id="1.10.630.10">
    <property type="entry name" value="Cytochrome P450"/>
    <property type="match status" value="1"/>
</dbReference>
<dbReference type="GO" id="GO:0008168">
    <property type="term" value="F:methyltransferase activity"/>
    <property type="evidence" value="ECO:0007669"/>
    <property type="project" value="UniProtKB-KW"/>
</dbReference>
<dbReference type="PANTHER" id="PTHR24291:SF175">
    <property type="entry name" value="CYTOCHROME P450"/>
    <property type="match status" value="1"/>
</dbReference>
<dbReference type="PRINTS" id="PR00385">
    <property type="entry name" value="P450"/>
</dbReference>
<dbReference type="GO" id="GO:0020037">
    <property type="term" value="F:heme binding"/>
    <property type="evidence" value="ECO:0007669"/>
    <property type="project" value="InterPro"/>
</dbReference>
<keyword evidence="2" id="KW-0349">Heme</keyword>
<dbReference type="CDD" id="cd11069">
    <property type="entry name" value="CYP_FUM15-like"/>
    <property type="match status" value="1"/>
</dbReference>
<keyword evidence="5" id="KW-1185">Reference proteome</keyword>
<dbReference type="PRINTS" id="PR00463">
    <property type="entry name" value="EP450I"/>
</dbReference>
<dbReference type="OrthoDB" id="1470350at2759"/>
<dbReference type="InterPro" id="IPR050196">
    <property type="entry name" value="Cytochrome_P450_Monoox"/>
</dbReference>
<dbReference type="Pfam" id="PF00067">
    <property type="entry name" value="p450"/>
    <property type="match status" value="1"/>
</dbReference>
<comment type="similarity">
    <text evidence="1">Belongs to the cytochrome P450 family.</text>
</comment>
<gene>
    <name evidence="4" type="ORF">RirG_262300</name>
</gene>
<dbReference type="GO" id="GO:0032259">
    <property type="term" value="P:methylation"/>
    <property type="evidence" value="ECO:0007669"/>
    <property type="project" value="UniProtKB-KW"/>
</dbReference>
<evidence type="ECO:0000256" key="3">
    <source>
        <dbReference type="SAM" id="Phobius"/>
    </source>
</evidence>
<dbReference type="OMA" id="LMMRANM"/>
<dbReference type="Proteomes" id="UP000022910">
    <property type="component" value="Unassembled WGS sequence"/>
</dbReference>
<dbReference type="SMR" id="A0A015I311"/>
<dbReference type="GO" id="GO:0016705">
    <property type="term" value="F:oxidoreductase activity, acting on paired donors, with incorporation or reduction of molecular oxygen"/>
    <property type="evidence" value="ECO:0007669"/>
    <property type="project" value="InterPro"/>
</dbReference>
<dbReference type="InterPro" id="IPR001128">
    <property type="entry name" value="Cyt_P450"/>
</dbReference>
<keyword evidence="2" id="KW-0479">Metal-binding</keyword>
<keyword evidence="3" id="KW-0472">Membrane</keyword>
<reference evidence="4 5" key="1">
    <citation type="submission" date="2014-02" db="EMBL/GenBank/DDBJ databases">
        <title>Single nucleus genome sequencing reveals high similarity among nuclei of an endomycorrhizal fungus.</title>
        <authorList>
            <person name="Lin K."/>
            <person name="Geurts R."/>
            <person name="Zhang Z."/>
            <person name="Limpens E."/>
            <person name="Saunders D.G."/>
            <person name="Mu D."/>
            <person name="Pang E."/>
            <person name="Cao H."/>
            <person name="Cha H."/>
            <person name="Lin T."/>
            <person name="Zhou Q."/>
            <person name="Shang Y."/>
            <person name="Li Y."/>
            <person name="Ivanov S."/>
            <person name="Sharma T."/>
            <person name="Velzen R.V."/>
            <person name="Ruijter N.D."/>
            <person name="Aanen D.K."/>
            <person name="Win J."/>
            <person name="Kamoun S."/>
            <person name="Bisseling T."/>
            <person name="Huang S."/>
        </authorList>
    </citation>
    <scope>NUCLEOTIDE SEQUENCE [LARGE SCALE GENOMIC DNA]</scope>
    <source>
        <strain evidence="5">DAOM197198w</strain>
    </source>
</reference>
<evidence type="ECO:0000256" key="2">
    <source>
        <dbReference type="PIRSR" id="PIRSR602401-1"/>
    </source>
</evidence>
<keyword evidence="4" id="KW-0489">Methyltransferase</keyword>
<protein>
    <submittedName>
        <fullName evidence="4">Sterol 14-demethylase</fullName>
    </submittedName>
</protein>
<proteinExistence type="inferred from homology"/>
<accession>A0A015I311</accession>
<evidence type="ECO:0000313" key="5">
    <source>
        <dbReference type="Proteomes" id="UP000022910"/>
    </source>
</evidence>
<evidence type="ECO:0000313" key="4">
    <source>
        <dbReference type="EMBL" id="EXX51387.1"/>
    </source>
</evidence>
<dbReference type="GO" id="GO:0004497">
    <property type="term" value="F:monooxygenase activity"/>
    <property type="evidence" value="ECO:0007669"/>
    <property type="project" value="InterPro"/>
</dbReference>